<reference evidence="2 3" key="1">
    <citation type="submission" date="2020-04" db="EMBL/GenBank/DDBJ databases">
        <title>Genome sequencing of novel species.</title>
        <authorList>
            <person name="Heo J."/>
            <person name="Kim S.-J."/>
            <person name="Kim J.-S."/>
            <person name="Hong S.-B."/>
            <person name="Kwon S.-W."/>
        </authorList>
    </citation>
    <scope>NUCLEOTIDE SEQUENCE [LARGE SCALE GENOMIC DNA]</scope>
    <source>
        <strain evidence="2 3">MFER-1</strain>
    </source>
</reference>
<evidence type="ECO:0000313" key="2">
    <source>
        <dbReference type="EMBL" id="QJD84969.1"/>
    </source>
</evidence>
<evidence type="ECO:0000313" key="3">
    <source>
        <dbReference type="Proteomes" id="UP000502248"/>
    </source>
</evidence>
<feature type="transmembrane region" description="Helical" evidence="1">
    <location>
        <begin position="12"/>
        <end position="34"/>
    </location>
</feature>
<keyword evidence="1" id="KW-0812">Transmembrane</keyword>
<name>A0A7Z2VKX8_9BACL</name>
<proteinExistence type="predicted"/>
<keyword evidence="3" id="KW-1185">Reference proteome</keyword>
<dbReference type="RefSeq" id="WP_169281245.1">
    <property type="nucleotide sequence ID" value="NZ_CP051680.1"/>
</dbReference>
<dbReference type="EMBL" id="CP051680">
    <property type="protein sequence ID" value="QJD84969.1"/>
    <property type="molecule type" value="Genomic_DNA"/>
</dbReference>
<dbReference type="Proteomes" id="UP000502248">
    <property type="component" value="Chromosome"/>
</dbReference>
<gene>
    <name evidence="2" type="ORF">HH215_18460</name>
</gene>
<accession>A0A7Z2VKX8</accession>
<feature type="transmembrane region" description="Helical" evidence="1">
    <location>
        <begin position="54"/>
        <end position="78"/>
    </location>
</feature>
<keyword evidence="1" id="KW-0472">Membrane</keyword>
<feature type="transmembrane region" description="Helical" evidence="1">
    <location>
        <begin position="85"/>
        <end position="107"/>
    </location>
</feature>
<keyword evidence="1" id="KW-1133">Transmembrane helix</keyword>
<dbReference type="AlphaFoldDB" id="A0A7Z2VKX8"/>
<evidence type="ECO:0000256" key="1">
    <source>
        <dbReference type="SAM" id="Phobius"/>
    </source>
</evidence>
<protein>
    <submittedName>
        <fullName evidence="2">Uncharacterized protein</fullName>
    </submittedName>
</protein>
<organism evidence="2 3">
    <name type="scientific">Cohnella herbarum</name>
    <dbReference type="NCBI Taxonomy" id="2728023"/>
    <lineage>
        <taxon>Bacteria</taxon>
        <taxon>Bacillati</taxon>
        <taxon>Bacillota</taxon>
        <taxon>Bacilli</taxon>
        <taxon>Bacillales</taxon>
        <taxon>Paenibacillaceae</taxon>
        <taxon>Cohnella</taxon>
    </lineage>
</organism>
<dbReference type="KEGG" id="cheb:HH215_18460"/>
<sequence>MSAIVRPRGSSAALVINLISHCLYVVSIPIGYFLSMFSVMLFDAPDSEQRWTIWAFYYALKVYPFMVVAAIVLAWIFYKKRFYKWTYPVNAVPVVVIIACAGLMVAFGD</sequence>